<keyword evidence="1" id="KW-0175">Coiled coil</keyword>
<dbReference type="KEGG" id="phet:94286625"/>
<dbReference type="GeneID" id="94286625"/>
<dbReference type="GO" id="GO:0031514">
    <property type="term" value="C:motile cilium"/>
    <property type="evidence" value="ECO:0007669"/>
    <property type="project" value="InterPro"/>
</dbReference>
<dbReference type="EMBL" id="JAFJZO010000036">
    <property type="protein sequence ID" value="KAG5490377.1"/>
    <property type="molecule type" value="Genomic_DNA"/>
</dbReference>
<gene>
    <name evidence="3" type="ORF">JKF63_00497</name>
</gene>
<feature type="compositionally biased region" description="Basic and acidic residues" evidence="2">
    <location>
        <begin position="730"/>
        <end position="740"/>
    </location>
</feature>
<reference evidence="3 4" key="1">
    <citation type="submission" date="2021-02" db="EMBL/GenBank/DDBJ databases">
        <title>Porcisia hertigi Genome sequencing and assembly.</title>
        <authorList>
            <person name="Almutairi H."/>
            <person name="Gatherer D."/>
        </authorList>
    </citation>
    <scope>NUCLEOTIDE SEQUENCE [LARGE SCALE GENOMIC DNA]</scope>
    <source>
        <strain evidence="3 4">C119</strain>
    </source>
</reference>
<feature type="coiled-coil region" evidence="1">
    <location>
        <begin position="212"/>
        <end position="317"/>
    </location>
</feature>
<evidence type="ECO:0000313" key="3">
    <source>
        <dbReference type="EMBL" id="KAG5490377.1"/>
    </source>
</evidence>
<dbReference type="GO" id="GO:0005516">
    <property type="term" value="F:calmodulin binding"/>
    <property type="evidence" value="ECO:0007669"/>
    <property type="project" value="InterPro"/>
</dbReference>
<sequence length="828" mass="92863">MTPEETTGLEAARKQKIHNLKLKTACLENEELVQELHISDWSETQRQKLRGAHEKAEELLASVEVGTKWNLMEAYDLAKLMRVCGLEMSQRELYRPEDKPQLMDIIGVKRLLQDLRQNRNKTRIVSFTQLIDNSIAKMEKVEEELRRSQLDATQLAQVPSRTLKMVEDIMNATQIQSALASTDDQMKTQLAQLEKTNEIQNVAMHDGEMQVAEEQMWTKAQLQERLIELLKEKFRLIGECEEENAQFQEIYDVQKQANQETSQMKDAKRRLKQRCETDLKHIKDAIQKADLEDAEAAKRYSANKERAERTIKENEGAQEDAWNKIQDLERQLQRLGTDRFDEVRRRIEEVDREEKRRVENAQFLEIAAQHKKLLELTVYNCDVAIQCTGLVEEMISEGCAGVKARYDKTNQELAALRLELHKEHLEYFRMLYLTLGSLIYKKEKRLEEIDRNIRLAHIQLEFCVETFDPNAKKHADMKKELYKLRQGVEEELAMLKEKQAAALDDFKESEEALDAAGIEFNHPVDENNEEVLTRRSKMVEYKSHLSKQEEVKIAAEREEIKRARLLRSGGEDAAAQITNGSMHADNVPNAQISRAAAGGPQGALGVLPHAVPDAGVSDLQEGEATGGDRPEHPPCAHPAGVLRGDLRPEREEARGHEEGAVQAAPGCGGGACDVEGEAGCRAGRLQGVRGGTGRCGHRVQPPSGRKQRGGVDAAQQDGGVQVAPVETGGGEDRGRARGDQARTPAALRRRGCCGADHERFYARRQRAERADKVLKGPCSSQGARIVVAAMATAYSFRFSSSCLSGALLPLSVVIGTSLLLTPPHLPSH</sequence>
<protein>
    <recommendedName>
        <fullName evidence="5">Paraflagellar rod protein 1D</fullName>
    </recommendedName>
</protein>
<organism evidence="3 4">
    <name type="scientific">Porcisia hertigi</name>
    <dbReference type="NCBI Taxonomy" id="2761500"/>
    <lineage>
        <taxon>Eukaryota</taxon>
        <taxon>Discoba</taxon>
        <taxon>Euglenozoa</taxon>
        <taxon>Kinetoplastea</taxon>
        <taxon>Metakinetoplastina</taxon>
        <taxon>Trypanosomatida</taxon>
        <taxon>Trypanosomatidae</taxon>
        <taxon>Leishmaniinae</taxon>
        <taxon>Porcisia</taxon>
    </lineage>
</organism>
<evidence type="ECO:0000313" key="4">
    <source>
        <dbReference type="Proteomes" id="UP000674318"/>
    </source>
</evidence>
<dbReference type="Pfam" id="PF05149">
    <property type="entry name" value="Flagellar_rod"/>
    <property type="match status" value="1"/>
</dbReference>
<name>A0A836GYE4_9TRYP</name>
<dbReference type="PANTHER" id="PTHR34732:SF2">
    <property type="entry name" value="73 KDA PARAFLAGELLAR ROD PROTEIN"/>
    <property type="match status" value="1"/>
</dbReference>
<feature type="region of interest" description="Disordered" evidence="2">
    <location>
        <begin position="617"/>
        <end position="645"/>
    </location>
</feature>
<dbReference type="RefSeq" id="XP_067752705.1">
    <property type="nucleotide sequence ID" value="XM_067896548.1"/>
</dbReference>
<dbReference type="PANTHER" id="PTHR34732">
    <property type="entry name" value="69 KDA PARAFLAGELLAR ROD PROTEIN-RELATED"/>
    <property type="match status" value="1"/>
</dbReference>
<feature type="region of interest" description="Disordered" evidence="2">
    <location>
        <begin position="692"/>
        <end position="743"/>
    </location>
</feature>
<proteinExistence type="predicted"/>
<keyword evidence="4" id="KW-1185">Reference proteome</keyword>
<dbReference type="InterPro" id="IPR053120">
    <property type="entry name" value="PFR_Component"/>
</dbReference>
<feature type="coiled-coil region" evidence="1">
    <location>
        <begin position="478"/>
        <end position="505"/>
    </location>
</feature>
<evidence type="ECO:0000256" key="2">
    <source>
        <dbReference type="SAM" id="MobiDB-lite"/>
    </source>
</evidence>
<comment type="caution">
    <text evidence="3">The sequence shown here is derived from an EMBL/GenBank/DDBJ whole genome shotgun (WGS) entry which is preliminary data.</text>
</comment>
<evidence type="ECO:0008006" key="5">
    <source>
        <dbReference type="Google" id="ProtNLM"/>
    </source>
</evidence>
<accession>A0A836GYE4</accession>
<dbReference type="Proteomes" id="UP000674318">
    <property type="component" value="Unassembled WGS sequence"/>
</dbReference>
<dbReference type="InterPro" id="IPR007824">
    <property type="entry name" value="Flagellar_rod"/>
</dbReference>
<feature type="coiled-coil region" evidence="1">
    <location>
        <begin position="399"/>
        <end position="426"/>
    </location>
</feature>
<dbReference type="OrthoDB" id="259843at2759"/>
<evidence type="ECO:0000256" key="1">
    <source>
        <dbReference type="SAM" id="Coils"/>
    </source>
</evidence>
<dbReference type="AlphaFoldDB" id="A0A836GYE4"/>
<feature type="coiled-coil region" evidence="1">
    <location>
        <begin position="131"/>
        <end position="158"/>
    </location>
</feature>